<dbReference type="RefSeq" id="WP_260278129.1">
    <property type="nucleotide sequence ID" value="NZ_JANAVZ010000009.1"/>
</dbReference>
<keyword evidence="2" id="KW-0378">Hydrolase</keyword>
<feature type="binding site" evidence="2">
    <location>
        <position position="115"/>
    </location>
    <ligand>
        <name>Fe cation</name>
        <dbReference type="ChEBI" id="CHEBI:24875"/>
    </ligand>
</feature>
<accession>A0ABT2KCH1</accession>
<dbReference type="EC" id="3.5.1.88" evidence="2"/>
<dbReference type="Pfam" id="PF01327">
    <property type="entry name" value="Pep_deformylase"/>
    <property type="match status" value="1"/>
</dbReference>
<comment type="similarity">
    <text evidence="1 2">Belongs to the polypeptide deformylase family.</text>
</comment>
<proteinExistence type="inferred from homology"/>
<comment type="function">
    <text evidence="2">Removes the formyl group from the N-terminal Met of newly synthesized proteins. Requires at least a dipeptide for an efficient rate of reaction. N-terminal L-methionine is a prerequisite for activity but the enzyme has broad specificity at other positions.</text>
</comment>
<keyword evidence="2" id="KW-0648">Protein biosynthesis</keyword>
<keyword evidence="4" id="KW-1185">Reference proteome</keyword>
<comment type="caution">
    <text evidence="3">The sequence shown here is derived from an EMBL/GenBank/DDBJ whole genome shotgun (WGS) entry which is preliminary data.</text>
</comment>
<dbReference type="EMBL" id="JANAVZ010000009">
    <property type="protein sequence ID" value="MCT4334211.1"/>
    <property type="molecule type" value="Genomic_DNA"/>
</dbReference>
<feature type="active site" evidence="2">
    <location>
        <position position="158"/>
    </location>
</feature>
<evidence type="ECO:0000313" key="3">
    <source>
        <dbReference type="EMBL" id="MCT4334211.1"/>
    </source>
</evidence>
<dbReference type="CDD" id="cd00487">
    <property type="entry name" value="Pep_deformylase"/>
    <property type="match status" value="1"/>
</dbReference>
<feature type="binding site" evidence="2">
    <location>
        <position position="161"/>
    </location>
    <ligand>
        <name>Fe cation</name>
        <dbReference type="ChEBI" id="CHEBI:24875"/>
    </ligand>
</feature>
<reference evidence="3 4" key="1">
    <citation type="submission" date="2022-04" db="EMBL/GenBank/DDBJ databases">
        <title>Paracoccus sp. YLB-12 draft genome sequence.</title>
        <authorList>
            <person name="Yu L."/>
        </authorList>
    </citation>
    <scope>NUCLEOTIDE SEQUENCE [LARGE SCALE GENOMIC DNA]</scope>
    <source>
        <strain evidence="3 4">YLB-12</strain>
    </source>
</reference>
<dbReference type="PANTHER" id="PTHR10458:SF22">
    <property type="entry name" value="PEPTIDE DEFORMYLASE"/>
    <property type="match status" value="1"/>
</dbReference>
<dbReference type="InterPro" id="IPR036821">
    <property type="entry name" value="Peptide_deformylase_sf"/>
</dbReference>
<organism evidence="3 4">
    <name type="scientific">Paracoccus maritimus</name>
    <dbReference type="NCBI Taxonomy" id="2933292"/>
    <lineage>
        <taxon>Bacteria</taxon>
        <taxon>Pseudomonadati</taxon>
        <taxon>Pseudomonadota</taxon>
        <taxon>Alphaproteobacteria</taxon>
        <taxon>Rhodobacterales</taxon>
        <taxon>Paracoccaceae</taxon>
        <taxon>Paracoccus</taxon>
    </lineage>
</organism>
<dbReference type="Proteomes" id="UP001320702">
    <property type="component" value="Unassembled WGS sequence"/>
</dbReference>
<dbReference type="PRINTS" id="PR01576">
    <property type="entry name" value="PDEFORMYLASE"/>
</dbReference>
<dbReference type="Gene3D" id="3.90.45.10">
    <property type="entry name" value="Peptide deformylase"/>
    <property type="match status" value="1"/>
</dbReference>
<evidence type="ECO:0000256" key="2">
    <source>
        <dbReference type="HAMAP-Rule" id="MF_00163"/>
    </source>
</evidence>
<evidence type="ECO:0000313" key="4">
    <source>
        <dbReference type="Proteomes" id="UP001320702"/>
    </source>
</evidence>
<keyword evidence="2" id="KW-0479">Metal-binding</keyword>
<dbReference type="HAMAP" id="MF_00163">
    <property type="entry name" value="Pep_deformylase"/>
    <property type="match status" value="1"/>
</dbReference>
<dbReference type="SUPFAM" id="SSF56420">
    <property type="entry name" value="Peptide deformylase"/>
    <property type="match status" value="1"/>
</dbReference>
<comment type="cofactor">
    <cofactor evidence="2">
        <name>Fe(2+)</name>
        <dbReference type="ChEBI" id="CHEBI:29033"/>
    </cofactor>
    <text evidence="2">Binds 1 Fe(2+) ion.</text>
</comment>
<keyword evidence="2" id="KW-0408">Iron</keyword>
<feature type="binding site" evidence="2">
    <location>
        <position position="157"/>
    </location>
    <ligand>
        <name>Fe cation</name>
        <dbReference type="ChEBI" id="CHEBI:24875"/>
    </ligand>
</feature>
<evidence type="ECO:0000256" key="1">
    <source>
        <dbReference type="ARBA" id="ARBA00010759"/>
    </source>
</evidence>
<dbReference type="InterPro" id="IPR023635">
    <property type="entry name" value="Peptide_deformylase"/>
</dbReference>
<dbReference type="PANTHER" id="PTHR10458">
    <property type="entry name" value="PEPTIDE DEFORMYLASE"/>
    <property type="match status" value="1"/>
</dbReference>
<dbReference type="NCBIfam" id="NF001159">
    <property type="entry name" value="PRK00150.1-3"/>
    <property type="match status" value="1"/>
</dbReference>
<protein>
    <recommendedName>
        <fullName evidence="2">Peptide deformylase</fullName>
        <shortName evidence="2">PDF</shortName>
        <ecNumber evidence="2">3.5.1.88</ecNumber>
    </recommendedName>
    <alternativeName>
        <fullName evidence="2">Polypeptide deformylase</fullName>
    </alternativeName>
</protein>
<gene>
    <name evidence="2" type="primary">def</name>
    <name evidence="3" type="ORF">MU516_15195</name>
</gene>
<comment type="catalytic activity">
    <reaction evidence="2">
        <text>N-terminal N-formyl-L-methionyl-[peptide] + H2O = N-terminal L-methionyl-[peptide] + formate</text>
        <dbReference type="Rhea" id="RHEA:24420"/>
        <dbReference type="Rhea" id="RHEA-COMP:10639"/>
        <dbReference type="Rhea" id="RHEA-COMP:10640"/>
        <dbReference type="ChEBI" id="CHEBI:15377"/>
        <dbReference type="ChEBI" id="CHEBI:15740"/>
        <dbReference type="ChEBI" id="CHEBI:49298"/>
        <dbReference type="ChEBI" id="CHEBI:64731"/>
        <dbReference type="EC" id="3.5.1.88"/>
    </reaction>
</comment>
<dbReference type="PIRSF" id="PIRSF004749">
    <property type="entry name" value="Pep_def"/>
    <property type="match status" value="1"/>
</dbReference>
<sequence>MADRATPILPRPALPKALAGGDVRRILIHPDPMLRDISQPAGYMPGPELHRLARDLMASMYEAGGRGLAAPQLGVLRRVFVMDVGWKDGASRPLVMLDPEIVARSDRHAPGEEQCLSIPGQPVMVTRPVEIVMAWYDLDGSHQRAALDGSAARVAQHEADHLDGRLIVDFL</sequence>
<name>A0ABT2KCH1_9RHOB</name>